<dbReference type="InterPro" id="IPR022965">
    <property type="entry name" value="Helicase_Hel308"/>
</dbReference>
<keyword evidence="4 11" id="KW-0347">Helicase</keyword>
<dbReference type="SMART" id="SM00487">
    <property type="entry name" value="DEXDc"/>
    <property type="match status" value="1"/>
</dbReference>
<evidence type="ECO:0000256" key="12">
    <source>
        <dbReference type="SAM" id="Coils"/>
    </source>
</evidence>
<dbReference type="Gene3D" id="1.10.3380.30">
    <property type="match status" value="1"/>
</dbReference>
<dbReference type="SUPFAM" id="SSF158702">
    <property type="entry name" value="Sec63 N-terminal domain-like"/>
    <property type="match status" value="1"/>
</dbReference>
<dbReference type="Pfam" id="PF20470">
    <property type="entry name" value="HTH_61"/>
    <property type="match status" value="1"/>
</dbReference>
<sequence length="752" mass="87182">MSNRIWKILKENGIKELRPPQKKVVDRGLLNKNKNFLIHMSTGSGKTLIGEIAILNHLLDQKYKSKKALFIVPLKALASEKYEEFIKKYEKYGIKVALSIGDFDEEEDLENYDLIITTAEKLESLLRHRVEWIEDVSILVIDEIHLIGDSERGGTLEILLTKLKNRYNIQIIGLSATIGNPEEFAKWLNAELVIEDWRPVKLKKGIAYKNRILFINEDGDVVEEYTLTPNNYNSRNQLFNLVVDCILKDGSLLIFCNSKRKAVSESKKLNLKKYLSPDELNELKKLKEDILSVFDNPTETCKTLGECIERGVAFHHAGLTYEQRKIVEEGFRKKLIKVICCTPTLSMGMNTPCRRVILRDLKRFSNRGMVPIPKMEVLQCIGRAGRPNLDPYGEGIIYIDGSITVEDAKNYLTGPVENIYSKLSNHRILRAHILGLIASGEIDNKKNLEEFINNTFYAHQYGNTSKILKNINDIIEFLEANKFIKIDYKDDNKNKNDIKILTLDENNNITISHKKTNENYTITSLGKRISELYIDPLSGKIIIEELKKLSKKLERYNNKYLNTSDLKDYCTQYLLYSISKTTEMMPLLRVRNNEWDYLFKEMLKMDIDPDEDILRSLECFKNSKMFYDWINEVPESKILEKYGIEPGILRYKVEQAKWILYANKEIYALLDIEEKCLSDTLNELVIRIEYGASRELIELLKIKHIGRNRARLLYNSGIKNGEDILNNHERVIKLLGNKITDKIINCIKENKK</sequence>
<dbReference type="Proteomes" id="UP000605144">
    <property type="component" value="Unassembled WGS sequence"/>
</dbReference>
<dbReference type="PANTHER" id="PTHR47961">
    <property type="entry name" value="DNA POLYMERASE THETA, PUTATIVE (AFU_ORTHOLOGUE AFUA_1G05260)-RELATED"/>
    <property type="match status" value="1"/>
</dbReference>
<dbReference type="PANTHER" id="PTHR47961:SF10">
    <property type="entry name" value="ATP-DEPENDENT DNA HELICASE HEL308"/>
    <property type="match status" value="1"/>
</dbReference>
<dbReference type="InterPro" id="IPR036388">
    <property type="entry name" value="WH-like_DNA-bd_sf"/>
</dbReference>
<keyword evidence="5 11" id="KW-0067">ATP-binding</keyword>
<evidence type="ECO:0000313" key="15">
    <source>
        <dbReference type="EMBL" id="HIP17457.1"/>
    </source>
</evidence>
<dbReference type="PROSITE" id="PS51194">
    <property type="entry name" value="HELICASE_CTER"/>
    <property type="match status" value="1"/>
</dbReference>
<evidence type="ECO:0000259" key="14">
    <source>
        <dbReference type="PROSITE" id="PS51194"/>
    </source>
</evidence>
<evidence type="ECO:0000256" key="1">
    <source>
        <dbReference type="ARBA" id="ARBA00022741"/>
    </source>
</evidence>
<name>A0A833DS79_9EURY</name>
<evidence type="ECO:0000256" key="8">
    <source>
        <dbReference type="ARBA" id="ARBA00023235"/>
    </source>
</evidence>
<dbReference type="InterPro" id="IPR027417">
    <property type="entry name" value="P-loop_NTPase"/>
</dbReference>
<evidence type="ECO:0000256" key="7">
    <source>
        <dbReference type="ARBA" id="ARBA00023204"/>
    </source>
</evidence>
<evidence type="ECO:0000256" key="5">
    <source>
        <dbReference type="ARBA" id="ARBA00022840"/>
    </source>
</evidence>
<dbReference type="Gene3D" id="1.10.10.10">
    <property type="entry name" value="Winged helix-like DNA-binding domain superfamily/Winged helix DNA-binding domain"/>
    <property type="match status" value="1"/>
</dbReference>
<dbReference type="Pfam" id="PF21280">
    <property type="entry name" value="Helicase_dom4_arc"/>
    <property type="match status" value="1"/>
</dbReference>
<accession>A0A833DS79</accession>
<dbReference type="GO" id="GO:0016818">
    <property type="term" value="F:hydrolase activity, acting on acid anhydrides, in phosphorus-containing anhydrides"/>
    <property type="evidence" value="ECO:0007669"/>
    <property type="project" value="UniProtKB-UniRule"/>
</dbReference>
<dbReference type="PROSITE" id="PS51192">
    <property type="entry name" value="HELICASE_ATP_BIND_1"/>
    <property type="match status" value="1"/>
</dbReference>
<dbReference type="InterPro" id="IPR001650">
    <property type="entry name" value="Helicase_C-like"/>
</dbReference>
<evidence type="ECO:0000313" key="16">
    <source>
        <dbReference type="Proteomes" id="UP000605144"/>
    </source>
</evidence>
<dbReference type="SUPFAM" id="SSF52540">
    <property type="entry name" value="P-loop containing nucleoside triphosphate hydrolases"/>
    <property type="match status" value="1"/>
</dbReference>
<keyword evidence="2 11" id="KW-0227">DNA damage</keyword>
<keyword evidence="3 11" id="KW-0378">Hydrolase</keyword>
<dbReference type="SUPFAM" id="SSF46785">
    <property type="entry name" value="Winged helix' DNA-binding domain"/>
    <property type="match status" value="1"/>
</dbReference>
<comment type="caution">
    <text evidence="15">The sequence shown here is derived from an EMBL/GenBank/DDBJ whole genome shotgun (WGS) entry which is preliminary data.</text>
</comment>
<comment type="catalytic activity">
    <reaction evidence="9 11">
        <text>Couples ATP hydrolysis with the unwinding of duplex DNA by translocating in the 3'-5' direction.</text>
        <dbReference type="EC" id="5.6.2.4"/>
    </reaction>
</comment>
<dbReference type="InterPro" id="IPR014001">
    <property type="entry name" value="Helicase_ATP-bd"/>
</dbReference>
<keyword evidence="1 11" id="KW-0547">Nucleotide-binding</keyword>
<evidence type="ECO:0000256" key="6">
    <source>
        <dbReference type="ARBA" id="ARBA00023125"/>
    </source>
</evidence>
<dbReference type="InterPro" id="IPR050474">
    <property type="entry name" value="Hel308_SKI2-like"/>
</dbReference>
<proteinExistence type="inferred from homology"/>
<comment type="subunit">
    <text evidence="11">Monomer.</text>
</comment>
<feature type="binding site" evidence="11">
    <location>
        <position position="21"/>
    </location>
    <ligand>
        <name>ATP</name>
        <dbReference type="ChEBI" id="CHEBI:30616"/>
    </ligand>
</feature>
<dbReference type="Gene3D" id="1.10.150.20">
    <property type="entry name" value="5' to 3' exonuclease, C-terminal subdomain"/>
    <property type="match status" value="1"/>
</dbReference>
<dbReference type="GO" id="GO:0005524">
    <property type="term" value="F:ATP binding"/>
    <property type="evidence" value="ECO:0007669"/>
    <property type="project" value="UniProtKB-UniRule"/>
</dbReference>
<dbReference type="SMART" id="SM00490">
    <property type="entry name" value="HELICc"/>
    <property type="match status" value="1"/>
</dbReference>
<evidence type="ECO:0000256" key="10">
    <source>
        <dbReference type="ARBA" id="ARBA00048988"/>
    </source>
</evidence>
<keyword evidence="8 11" id="KW-0413">Isomerase</keyword>
<evidence type="ECO:0000256" key="4">
    <source>
        <dbReference type="ARBA" id="ARBA00022806"/>
    </source>
</evidence>
<dbReference type="Pfam" id="PF00271">
    <property type="entry name" value="Helicase_C"/>
    <property type="match status" value="1"/>
</dbReference>
<dbReference type="InterPro" id="IPR048772">
    <property type="entry name" value="Hel308-like_dom4"/>
</dbReference>
<dbReference type="InterPro" id="IPR046931">
    <property type="entry name" value="HTH_61"/>
</dbReference>
<dbReference type="Gene3D" id="3.40.50.300">
    <property type="entry name" value="P-loop containing nucleotide triphosphate hydrolases"/>
    <property type="match status" value="2"/>
</dbReference>
<dbReference type="AlphaFoldDB" id="A0A833DS79"/>
<dbReference type="CDD" id="cd18795">
    <property type="entry name" value="SF2_C_Ski2"/>
    <property type="match status" value="1"/>
</dbReference>
<comment type="function">
    <text evidence="11">DNA-dependent ATPase and 3'-5' DNA helicase that may be involved in repair of stalled replication forks.</text>
</comment>
<dbReference type="EC" id="5.6.2.4" evidence="11"/>
<dbReference type="EMBL" id="DQSV01000080">
    <property type="protein sequence ID" value="HIP17457.1"/>
    <property type="molecule type" value="Genomic_DNA"/>
</dbReference>
<evidence type="ECO:0000256" key="11">
    <source>
        <dbReference type="HAMAP-Rule" id="MF_00442"/>
    </source>
</evidence>
<dbReference type="HAMAP" id="MF_00442">
    <property type="entry name" value="Helicase_Hel308"/>
    <property type="match status" value="1"/>
</dbReference>
<evidence type="ECO:0000256" key="3">
    <source>
        <dbReference type="ARBA" id="ARBA00022801"/>
    </source>
</evidence>
<protein>
    <recommendedName>
        <fullName evidence="11">ATP-dependent DNA helicase Hel308</fullName>
        <ecNumber evidence="11">5.6.2.4</ecNumber>
    </recommendedName>
    <alternativeName>
        <fullName evidence="11">DNA 3'-5' helicase Hel308</fullName>
    </alternativeName>
</protein>
<dbReference type="InterPro" id="IPR011545">
    <property type="entry name" value="DEAD/DEAH_box_helicase_dom"/>
</dbReference>
<feature type="coiled-coil region" evidence="12">
    <location>
        <begin position="539"/>
        <end position="566"/>
    </location>
</feature>
<keyword evidence="12" id="KW-0175">Coiled coil</keyword>
<dbReference type="GO" id="GO:0006281">
    <property type="term" value="P:DNA repair"/>
    <property type="evidence" value="ECO:0007669"/>
    <property type="project" value="UniProtKB-UniRule"/>
</dbReference>
<dbReference type="GO" id="GO:0003677">
    <property type="term" value="F:DNA binding"/>
    <property type="evidence" value="ECO:0007669"/>
    <property type="project" value="UniProtKB-UniRule"/>
</dbReference>
<comment type="similarity">
    <text evidence="11">Belongs to the helicase family. Hel308 subfamily.</text>
</comment>
<feature type="domain" description="Helicase C-terminal" evidence="14">
    <location>
        <begin position="237"/>
        <end position="427"/>
    </location>
</feature>
<reference evidence="15" key="1">
    <citation type="journal article" date="2020" name="ISME J.">
        <title>Gammaproteobacteria mediating utilization of methyl-, sulfur- and petroleum organic compounds in deep ocean hydrothermal plumes.</title>
        <authorList>
            <person name="Zhou Z."/>
            <person name="Liu Y."/>
            <person name="Pan J."/>
            <person name="Cron B.R."/>
            <person name="Toner B.M."/>
            <person name="Anantharaman K."/>
            <person name="Breier J.A."/>
            <person name="Dick G.J."/>
            <person name="Li M."/>
        </authorList>
    </citation>
    <scope>NUCLEOTIDE SEQUENCE</scope>
    <source>
        <strain evidence="15">SZUA-1385</strain>
    </source>
</reference>
<keyword evidence="7 11" id="KW-0234">DNA repair</keyword>
<dbReference type="Pfam" id="PF00270">
    <property type="entry name" value="DEAD"/>
    <property type="match status" value="1"/>
</dbReference>
<organism evidence="15 16">
    <name type="scientific">Methanothermococcus okinawensis</name>
    <dbReference type="NCBI Taxonomy" id="155863"/>
    <lineage>
        <taxon>Archaea</taxon>
        <taxon>Methanobacteriati</taxon>
        <taxon>Methanobacteriota</taxon>
        <taxon>Methanomada group</taxon>
        <taxon>Methanococci</taxon>
        <taxon>Methanococcales</taxon>
        <taxon>Methanococcaceae</taxon>
        <taxon>Methanothermococcus</taxon>
    </lineage>
</organism>
<gene>
    <name evidence="11" type="primary">hel308</name>
    <name evidence="15" type="ORF">EYG76_04070</name>
</gene>
<keyword evidence="6 11" id="KW-0238">DNA-binding</keyword>
<dbReference type="GO" id="GO:0043138">
    <property type="term" value="F:3'-5' DNA helicase activity"/>
    <property type="evidence" value="ECO:0007669"/>
    <property type="project" value="UniProtKB-UniRule"/>
</dbReference>
<feature type="domain" description="Helicase ATP-binding" evidence="13">
    <location>
        <begin position="27"/>
        <end position="196"/>
    </location>
</feature>
<evidence type="ECO:0000259" key="13">
    <source>
        <dbReference type="PROSITE" id="PS51192"/>
    </source>
</evidence>
<evidence type="ECO:0000256" key="9">
    <source>
        <dbReference type="ARBA" id="ARBA00034617"/>
    </source>
</evidence>
<evidence type="ECO:0000256" key="2">
    <source>
        <dbReference type="ARBA" id="ARBA00022763"/>
    </source>
</evidence>
<dbReference type="InterPro" id="IPR036390">
    <property type="entry name" value="WH_DNA-bd_sf"/>
</dbReference>
<comment type="catalytic activity">
    <reaction evidence="10 11">
        <text>ATP + H2O = ADP + phosphate + H(+)</text>
        <dbReference type="Rhea" id="RHEA:13065"/>
        <dbReference type="ChEBI" id="CHEBI:15377"/>
        <dbReference type="ChEBI" id="CHEBI:15378"/>
        <dbReference type="ChEBI" id="CHEBI:30616"/>
        <dbReference type="ChEBI" id="CHEBI:43474"/>
        <dbReference type="ChEBI" id="CHEBI:456216"/>
        <dbReference type="EC" id="5.6.2.4"/>
    </reaction>
</comment>